<accession>A0A3M9ND77</accession>
<organism evidence="1 2">
    <name type="scientific">Hanamia caeni</name>
    <dbReference type="NCBI Taxonomy" id="2294116"/>
    <lineage>
        <taxon>Bacteria</taxon>
        <taxon>Pseudomonadati</taxon>
        <taxon>Bacteroidota</taxon>
        <taxon>Chitinophagia</taxon>
        <taxon>Chitinophagales</taxon>
        <taxon>Chitinophagaceae</taxon>
        <taxon>Hanamia</taxon>
    </lineage>
</organism>
<reference evidence="1 2" key="1">
    <citation type="submission" date="2018-11" db="EMBL/GenBank/DDBJ databases">
        <title>Draft genome sequence of Ferruginibacter sp. BO-59.</title>
        <authorList>
            <person name="Im W.T."/>
        </authorList>
    </citation>
    <scope>NUCLEOTIDE SEQUENCE [LARGE SCALE GENOMIC DNA]</scope>
    <source>
        <strain evidence="1 2">BO-59</strain>
    </source>
</reference>
<dbReference type="RefSeq" id="WP_123121244.1">
    <property type="nucleotide sequence ID" value="NZ_RJJR01000011.1"/>
</dbReference>
<dbReference type="Pfam" id="PF19666">
    <property type="entry name" value="DUF6169"/>
    <property type="match status" value="1"/>
</dbReference>
<dbReference type="Proteomes" id="UP000267223">
    <property type="component" value="Unassembled WGS sequence"/>
</dbReference>
<dbReference type="EMBL" id="RJJR01000011">
    <property type="protein sequence ID" value="RNI35257.1"/>
    <property type="molecule type" value="Genomic_DNA"/>
</dbReference>
<name>A0A3M9ND77_9BACT</name>
<evidence type="ECO:0000313" key="1">
    <source>
        <dbReference type="EMBL" id="RNI35257.1"/>
    </source>
</evidence>
<dbReference type="OrthoDB" id="680170at2"/>
<sequence length="165" mass="19121">MDSNLLPYPLLKIDDFTYNFKTDLGLEYSCSFLSYAEYFPNYPEIAHRFYSFNLNLRSPSKKRFTGTDNRIAATVVSIVSGFLESKINAVVYVCDNSDGKETARAKKFVSWFNYFEYASEKIIQISNNFKAGDMMIYSSLLVHRKNNEIEKIILAYLELTSEEDK</sequence>
<proteinExistence type="predicted"/>
<dbReference type="AlphaFoldDB" id="A0A3M9ND77"/>
<protein>
    <submittedName>
        <fullName evidence="1">Uncharacterized protein</fullName>
    </submittedName>
</protein>
<keyword evidence="2" id="KW-1185">Reference proteome</keyword>
<dbReference type="InterPro" id="IPR046167">
    <property type="entry name" value="DUF6169"/>
</dbReference>
<evidence type="ECO:0000313" key="2">
    <source>
        <dbReference type="Proteomes" id="UP000267223"/>
    </source>
</evidence>
<gene>
    <name evidence="1" type="ORF">EFY79_13470</name>
</gene>
<comment type="caution">
    <text evidence="1">The sequence shown here is derived from an EMBL/GenBank/DDBJ whole genome shotgun (WGS) entry which is preliminary data.</text>
</comment>